<gene>
    <name evidence="1" type="ORF">AVEN_3987_1</name>
</gene>
<dbReference type="Proteomes" id="UP000499080">
    <property type="component" value="Unassembled WGS sequence"/>
</dbReference>
<reference evidence="1 2" key="1">
    <citation type="journal article" date="2019" name="Sci. Rep.">
        <title>Orb-weaving spider Araneus ventricosus genome elucidates the spidroin gene catalogue.</title>
        <authorList>
            <person name="Kono N."/>
            <person name="Nakamura H."/>
            <person name="Ohtoshi R."/>
            <person name="Moran D.A.P."/>
            <person name="Shinohara A."/>
            <person name="Yoshida Y."/>
            <person name="Fujiwara M."/>
            <person name="Mori M."/>
            <person name="Tomita M."/>
            <person name="Arakawa K."/>
        </authorList>
    </citation>
    <scope>NUCLEOTIDE SEQUENCE [LARGE SCALE GENOMIC DNA]</scope>
</reference>
<organism evidence="1 2">
    <name type="scientific">Araneus ventricosus</name>
    <name type="common">Orbweaver spider</name>
    <name type="synonym">Epeira ventricosa</name>
    <dbReference type="NCBI Taxonomy" id="182803"/>
    <lineage>
        <taxon>Eukaryota</taxon>
        <taxon>Metazoa</taxon>
        <taxon>Ecdysozoa</taxon>
        <taxon>Arthropoda</taxon>
        <taxon>Chelicerata</taxon>
        <taxon>Arachnida</taxon>
        <taxon>Araneae</taxon>
        <taxon>Araneomorphae</taxon>
        <taxon>Entelegynae</taxon>
        <taxon>Araneoidea</taxon>
        <taxon>Araneidae</taxon>
        <taxon>Araneus</taxon>
    </lineage>
</organism>
<proteinExistence type="predicted"/>
<dbReference type="OrthoDB" id="6515318at2759"/>
<accession>A0A4Y2VAZ0</accession>
<keyword evidence="2" id="KW-1185">Reference proteome</keyword>
<name>A0A4Y2VAZ0_ARAVE</name>
<protein>
    <recommendedName>
        <fullName evidence="3">Reverse transcriptase zinc-binding domain-containing protein</fullName>
    </recommendedName>
</protein>
<dbReference type="EMBL" id="BGPR01044896">
    <property type="protein sequence ID" value="GBO21738.1"/>
    <property type="molecule type" value="Genomic_DNA"/>
</dbReference>
<evidence type="ECO:0008006" key="3">
    <source>
        <dbReference type="Google" id="ProtNLM"/>
    </source>
</evidence>
<evidence type="ECO:0000313" key="1">
    <source>
        <dbReference type="EMBL" id="GBO21738.1"/>
    </source>
</evidence>
<evidence type="ECO:0000313" key="2">
    <source>
        <dbReference type="Proteomes" id="UP000499080"/>
    </source>
</evidence>
<dbReference type="AlphaFoldDB" id="A0A4Y2VAZ0"/>
<sequence length="125" mass="14788">MLRDEIVKIWQQRWNASKNGRQTALYIKNVKVHQHSLDRYLLQFLTGHGRFPYYFHKFGLAADPNCTCGLLGDANHYIFHCPLTLRLRKKLRFDSNQPETLFHNKENFGITRDIVSWVCKTVPQI</sequence>
<comment type="caution">
    <text evidence="1">The sequence shown here is derived from an EMBL/GenBank/DDBJ whole genome shotgun (WGS) entry which is preliminary data.</text>
</comment>